<dbReference type="EnsemblMetazoa" id="G7638.1">
    <property type="protein sequence ID" value="G7638.1:cds"/>
    <property type="gene ID" value="G7638"/>
</dbReference>
<evidence type="ECO:0000313" key="1">
    <source>
        <dbReference type="EnsemblMetazoa" id="G7638.1:cds"/>
    </source>
</evidence>
<dbReference type="AlphaFoldDB" id="A0A8W8NUI6"/>
<organism evidence="1 2">
    <name type="scientific">Magallana gigas</name>
    <name type="common">Pacific oyster</name>
    <name type="synonym">Crassostrea gigas</name>
    <dbReference type="NCBI Taxonomy" id="29159"/>
    <lineage>
        <taxon>Eukaryota</taxon>
        <taxon>Metazoa</taxon>
        <taxon>Spiralia</taxon>
        <taxon>Lophotrochozoa</taxon>
        <taxon>Mollusca</taxon>
        <taxon>Bivalvia</taxon>
        <taxon>Autobranchia</taxon>
        <taxon>Pteriomorphia</taxon>
        <taxon>Ostreida</taxon>
        <taxon>Ostreoidea</taxon>
        <taxon>Ostreidae</taxon>
        <taxon>Magallana</taxon>
    </lineage>
</organism>
<accession>A0A8W8NUI6</accession>
<reference evidence="1" key="1">
    <citation type="submission" date="2022-08" db="UniProtKB">
        <authorList>
            <consortium name="EnsemblMetazoa"/>
        </authorList>
    </citation>
    <scope>IDENTIFICATION</scope>
    <source>
        <strain evidence="1">05x7-T-G4-1.051#20</strain>
    </source>
</reference>
<keyword evidence="2" id="KW-1185">Reference proteome</keyword>
<dbReference type="PANTHER" id="PTHR33480">
    <property type="entry name" value="SET DOMAIN-CONTAINING PROTEIN-RELATED"/>
    <property type="match status" value="1"/>
</dbReference>
<sequence>MGKLLPIVGTSKIFHEKIFIKISDDAVKHEIQKNPLVLQLRKGYMRKMEPISINTSHSLSKCAKILKTNAIIEENDADLEERISAHALATLHNDKLNKPLLVPLAEDVVLLNNYLCTTAASLKESLKNGVDESKYLELAEVCLAHIILFNRKRSGEAARITIKQ</sequence>
<proteinExistence type="predicted"/>
<protein>
    <submittedName>
        <fullName evidence="1">Uncharacterized protein</fullName>
    </submittedName>
</protein>
<dbReference type="Proteomes" id="UP000005408">
    <property type="component" value="Unassembled WGS sequence"/>
</dbReference>
<name>A0A8W8NUI6_MAGGI</name>
<evidence type="ECO:0000313" key="2">
    <source>
        <dbReference type="Proteomes" id="UP000005408"/>
    </source>
</evidence>